<feature type="domain" description="Transposase IS200-like" evidence="1">
    <location>
        <begin position="2"/>
        <end position="133"/>
    </location>
</feature>
<dbReference type="Gene3D" id="3.30.70.1290">
    <property type="entry name" value="Transposase IS200-like"/>
    <property type="match status" value="1"/>
</dbReference>
<name>A0A179DEE7_9SPHI</name>
<evidence type="ECO:0000259" key="1">
    <source>
        <dbReference type="SMART" id="SM01321"/>
    </source>
</evidence>
<reference evidence="2 3" key="2">
    <citation type="submission" date="2016-06" db="EMBL/GenBank/DDBJ databases">
        <title>Pedobacter psychrophilus sp. nov., isolated from Antarctic fragmentary rock.</title>
        <authorList>
            <person name="Svec P."/>
        </authorList>
    </citation>
    <scope>NUCLEOTIDE SEQUENCE [LARGE SCALE GENOMIC DNA]</scope>
    <source>
        <strain evidence="2 3">CCM 8644</strain>
    </source>
</reference>
<dbReference type="PANTHER" id="PTHR36966">
    <property type="entry name" value="REP-ASSOCIATED TYROSINE TRANSPOSASE"/>
    <property type="match status" value="1"/>
</dbReference>
<organism evidence="2 3">
    <name type="scientific">Pedobacter psychrophilus</name>
    <dbReference type="NCBI Taxonomy" id="1826909"/>
    <lineage>
        <taxon>Bacteria</taxon>
        <taxon>Pseudomonadati</taxon>
        <taxon>Bacteroidota</taxon>
        <taxon>Sphingobacteriia</taxon>
        <taxon>Sphingobacteriales</taxon>
        <taxon>Sphingobacteriaceae</taxon>
        <taxon>Pedobacter</taxon>
    </lineage>
</organism>
<evidence type="ECO:0000313" key="2">
    <source>
        <dbReference type="EMBL" id="OAQ39338.1"/>
    </source>
</evidence>
<accession>A0A179DEE7</accession>
<dbReference type="InterPro" id="IPR052715">
    <property type="entry name" value="RAYT_transposase"/>
</dbReference>
<dbReference type="SMART" id="SM01321">
    <property type="entry name" value="Y1_Tnp"/>
    <property type="match status" value="1"/>
</dbReference>
<reference evidence="2 3" key="1">
    <citation type="submission" date="2016-04" db="EMBL/GenBank/DDBJ databases">
        <authorList>
            <person name="Evans L.H."/>
            <person name="Alamgir A."/>
            <person name="Owens N."/>
            <person name="Weber N.D."/>
            <person name="Virtaneva K."/>
            <person name="Barbian K."/>
            <person name="Babar A."/>
            <person name="Rosenke K."/>
        </authorList>
    </citation>
    <scope>NUCLEOTIDE SEQUENCE [LARGE SCALE GENOMIC DNA]</scope>
    <source>
        <strain evidence="2 3">CCM 8644</strain>
    </source>
</reference>
<dbReference type="OrthoDB" id="9788881at2"/>
<dbReference type="EMBL" id="LWHJ01000028">
    <property type="protein sequence ID" value="OAQ39338.1"/>
    <property type="molecule type" value="Genomic_DNA"/>
</dbReference>
<dbReference type="AlphaFoldDB" id="A0A179DEE7"/>
<dbReference type="SUPFAM" id="SSF143422">
    <property type="entry name" value="Transposase IS200-like"/>
    <property type="match status" value="1"/>
</dbReference>
<dbReference type="GO" id="GO:0006313">
    <property type="term" value="P:DNA transposition"/>
    <property type="evidence" value="ECO:0007669"/>
    <property type="project" value="InterPro"/>
</dbReference>
<protein>
    <submittedName>
        <fullName evidence="2">Transposase</fullName>
    </submittedName>
</protein>
<keyword evidence="3" id="KW-1185">Reference proteome</keyword>
<dbReference type="GO" id="GO:0043565">
    <property type="term" value="F:sequence-specific DNA binding"/>
    <property type="evidence" value="ECO:0007669"/>
    <property type="project" value="TreeGrafter"/>
</dbReference>
<dbReference type="Proteomes" id="UP000078459">
    <property type="component" value="Unassembled WGS sequence"/>
</dbReference>
<sequence length="173" mass="20889">MLLNEVYFWTATINDWKHLLANDEFKNIIINSLEELVSREKIIVYAFAIMPNHIHIIWKMKALNGKEMPYASFNKFTAHQFQKLLQQNQSDFLNQFKVDELERKYRFWQRDALAILMDSREKVFQKIEYIHNNPVQEKWNLAKESADYKWSSAKFYETEIDDFNFLTHISEAL</sequence>
<dbReference type="InterPro" id="IPR002686">
    <property type="entry name" value="Transposase_17"/>
</dbReference>
<dbReference type="GO" id="GO:0004803">
    <property type="term" value="F:transposase activity"/>
    <property type="evidence" value="ECO:0007669"/>
    <property type="project" value="InterPro"/>
</dbReference>
<comment type="caution">
    <text evidence="2">The sequence shown here is derived from an EMBL/GenBank/DDBJ whole genome shotgun (WGS) entry which is preliminary data.</text>
</comment>
<proteinExistence type="predicted"/>
<gene>
    <name evidence="2" type="ORF">A5893_10725</name>
</gene>
<evidence type="ECO:0000313" key="3">
    <source>
        <dbReference type="Proteomes" id="UP000078459"/>
    </source>
</evidence>
<dbReference type="PANTHER" id="PTHR36966:SF1">
    <property type="entry name" value="REP-ASSOCIATED TYROSINE TRANSPOSASE"/>
    <property type="match status" value="1"/>
</dbReference>
<dbReference type="InterPro" id="IPR036515">
    <property type="entry name" value="Transposase_17_sf"/>
</dbReference>